<name>A0AAD1T3V8_PELCU</name>
<feature type="compositionally biased region" description="Basic and acidic residues" evidence="1">
    <location>
        <begin position="57"/>
        <end position="70"/>
    </location>
</feature>
<evidence type="ECO:0000313" key="2">
    <source>
        <dbReference type="EMBL" id="CAH2317127.1"/>
    </source>
</evidence>
<feature type="compositionally biased region" description="Polar residues" evidence="1">
    <location>
        <begin position="42"/>
        <end position="56"/>
    </location>
</feature>
<feature type="region of interest" description="Disordered" evidence="1">
    <location>
        <begin position="35"/>
        <end position="70"/>
    </location>
</feature>
<feature type="region of interest" description="Disordered" evidence="1">
    <location>
        <begin position="126"/>
        <end position="146"/>
    </location>
</feature>
<sequence length="146" mass="16222">MRTFATLRQMTKNGSDAKCQKLEVTFRFNHGSHVTMGKRPDSTATLKRANPSSSIRNEAHIHHDGRGRKTESPYMDLYGRVLYELDTDVLDFVISAYGPPPPPAVRWFSLLEDPISAQSIQSATCSQRGSGCRSGEIDGVQHSLSR</sequence>
<accession>A0AAD1T3V8</accession>
<evidence type="ECO:0000256" key="1">
    <source>
        <dbReference type="SAM" id="MobiDB-lite"/>
    </source>
</evidence>
<reference evidence="2" key="1">
    <citation type="submission" date="2022-03" db="EMBL/GenBank/DDBJ databases">
        <authorList>
            <person name="Alioto T."/>
            <person name="Alioto T."/>
            <person name="Gomez Garrido J."/>
        </authorList>
    </citation>
    <scope>NUCLEOTIDE SEQUENCE</scope>
</reference>
<dbReference type="Proteomes" id="UP001295444">
    <property type="component" value="Chromosome 09"/>
</dbReference>
<dbReference type="EMBL" id="OW240920">
    <property type="protein sequence ID" value="CAH2317127.1"/>
    <property type="molecule type" value="Genomic_DNA"/>
</dbReference>
<evidence type="ECO:0000313" key="3">
    <source>
        <dbReference type="Proteomes" id="UP001295444"/>
    </source>
</evidence>
<keyword evidence="3" id="KW-1185">Reference proteome</keyword>
<organism evidence="2 3">
    <name type="scientific">Pelobates cultripes</name>
    <name type="common">Western spadefoot toad</name>
    <dbReference type="NCBI Taxonomy" id="61616"/>
    <lineage>
        <taxon>Eukaryota</taxon>
        <taxon>Metazoa</taxon>
        <taxon>Chordata</taxon>
        <taxon>Craniata</taxon>
        <taxon>Vertebrata</taxon>
        <taxon>Euteleostomi</taxon>
        <taxon>Amphibia</taxon>
        <taxon>Batrachia</taxon>
        <taxon>Anura</taxon>
        <taxon>Pelobatoidea</taxon>
        <taxon>Pelobatidae</taxon>
        <taxon>Pelobates</taxon>
    </lineage>
</organism>
<proteinExistence type="predicted"/>
<gene>
    <name evidence="2" type="ORF">PECUL_23A032766</name>
</gene>
<dbReference type="AlphaFoldDB" id="A0AAD1T3V8"/>
<protein>
    <submittedName>
        <fullName evidence="2">Uncharacterized protein</fullName>
    </submittedName>
</protein>